<dbReference type="PANTHER" id="PTHR43686">
    <property type="entry name" value="SULFURTRANSFERASE-RELATED"/>
    <property type="match status" value="1"/>
</dbReference>
<dbReference type="InterPro" id="IPR015421">
    <property type="entry name" value="PyrdxlP-dep_Trfase_major"/>
</dbReference>
<dbReference type="AlphaFoldDB" id="A0A9W6ZC61"/>
<feature type="domain" description="tRNA(Ile)-lysidine/2-thiocytidine synthase N-terminal" evidence="3">
    <location>
        <begin position="816"/>
        <end position="987"/>
    </location>
</feature>
<dbReference type="Pfam" id="PF00266">
    <property type="entry name" value="Aminotran_5"/>
    <property type="match status" value="1"/>
</dbReference>
<dbReference type="Proteomes" id="UP001165085">
    <property type="component" value="Unassembled WGS sequence"/>
</dbReference>
<dbReference type="Pfam" id="PF01171">
    <property type="entry name" value="ATP_bind_3"/>
    <property type="match status" value="1"/>
</dbReference>
<evidence type="ECO:0000259" key="2">
    <source>
        <dbReference type="Pfam" id="PF00266"/>
    </source>
</evidence>
<feature type="domain" description="Aminotransferase class V" evidence="2">
    <location>
        <begin position="75"/>
        <end position="443"/>
    </location>
</feature>
<organism evidence="4 5">
    <name type="scientific">Triparma strigata</name>
    <dbReference type="NCBI Taxonomy" id="1606541"/>
    <lineage>
        <taxon>Eukaryota</taxon>
        <taxon>Sar</taxon>
        <taxon>Stramenopiles</taxon>
        <taxon>Ochrophyta</taxon>
        <taxon>Bolidophyceae</taxon>
        <taxon>Parmales</taxon>
        <taxon>Triparmaceae</taxon>
        <taxon>Triparma</taxon>
    </lineage>
</organism>
<evidence type="ECO:0000313" key="5">
    <source>
        <dbReference type="Proteomes" id="UP001165085"/>
    </source>
</evidence>
<dbReference type="InterPro" id="IPR011063">
    <property type="entry name" value="TilS/TtcA_N"/>
</dbReference>
<evidence type="ECO:0000256" key="1">
    <source>
        <dbReference type="SAM" id="MobiDB-lite"/>
    </source>
</evidence>
<keyword evidence="5" id="KW-1185">Reference proteome</keyword>
<dbReference type="CDD" id="cd24138">
    <property type="entry name" value="TtcA-like"/>
    <property type="match status" value="1"/>
</dbReference>
<dbReference type="Gene3D" id="3.90.1150.10">
    <property type="entry name" value="Aspartate Aminotransferase, domain 1"/>
    <property type="match status" value="1"/>
</dbReference>
<protein>
    <submittedName>
        <fullName evidence="4">Uncharacterized protein</fullName>
    </submittedName>
</protein>
<feature type="region of interest" description="Disordered" evidence="1">
    <location>
        <begin position="629"/>
        <end position="651"/>
    </location>
</feature>
<name>A0A9W6ZC61_9STRA</name>
<dbReference type="SUPFAM" id="SSF52402">
    <property type="entry name" value="Adenine nucleotide alpha hydrolases-like"/>
    <property type="match status" value="1"/>
</dbReference>
<dbReference type="InterPro" id="IPR015424">
    <property type="entry name" value="PyrdxlP-dep_Trfase"/>
</dbReference>
<dbReference type="SUPFAM" id="SSF53383">
    <property type="entry name" value="PLP-dependent transferases"/>
    <property type="match status" value="1"/>
</dbReference>
<dbReference type="InterPro" id="IPR000192">
    <property type="entry name" value="Aminotrans_V_dom"/>
</dbReference>
<evidence type="ECO:0000313" key="4">
    <source>
        <dbReference type="EMBL" id="GMH51584.1"/>
    </source>
</evidence>
<accession>A0A9W6ZC61</accession>
<comment type="caution">
    <text evidence="4">The sequence shown here is derived from an EMBL/GenBank/DDBJ whole genome shotgun (WGS) entry which is preliminary data.</text>
</comment>
<dbReference type="EMBL" id="BRXY01000004">
    <property type="protein sequence ID" value="GMH51584.1"/>
    <property type="molecule type" value="Genomic_DNA"/>
</dbReference>
<dbReference type="Gene3D" id="3.40.50.620">
    <property type="entry name" value="HUPs"/>
    <property type="match status" value="1"/>
</dbReference>
<proteinExistence type="predicted"/>
<feature type="compositionally biased region" description="Pro residues" evidence="1">
    <location>
        <begin position="636"/>
        <end position="645"/>
    </location>
</feature>
<feature type="region of interest" description="Disordered" evidence="1">
    <location>
        <begin position="724"/>
        <end position="795"/>
    </location>
</feature>
<dbReference type="InterPro" id="IPR015422">
    <property type="entry name" value="PyrdxlP-dep_Trfase_small"/>
</dbReference>
<feature type="compositionally biased region" description="Low complexity" evidence="1">
    <location>
        <begin position="745"/>
        <end position="755"/>
    </location>
</feature>
<feature type="compositionally biased region" description="Pro residues" evidence="1">
    <location>
        <begin position="756"/>
        <end position="768"/>
    </location>
</feature>
<gene>
    <name evidence="4" type="ORF">TrST_g323</name>
</gene>
<feature type="compositionally biased region" description="Low complexity" evidence="1">
    <location>
        <begin position="769"/>
        <end position="783"/>
    </location>
</feature>
<sequence>MDIVEDIVPECASSLAEGHFHTESPQPQTLNPSPLHNVNKSDLFSTVGHLLPLPCPLSSSLSLSPNHPSTVPLVYCDTVASGRPQKSIESHFSKNVLPYLANTHTTTSTTGSQSTAFVAEARQIIAEGTGARITGKASKDVVLFVGSGVTSAVTKLISLLPSSSNKPVLILGPLQHHSNLIPWRENNFLVILAPVLPNSTAVDLPALRSLCETFSQSTSQEKYCSWNACSNVTGEVTDLSQIISVTKEFGFKNFVDYASAAPYLPINVNVPGSEVDAAFISPHKFLGGPGSSGILIIKKDLIPQTTPVTHQSGGGTVFYVTSSSHRFLSNRVERNEGGSPNVPSLIRAGLAFLLKRKVGTDYITSTDKRRRSEFESYVTSNCPNLVLLGKSVSSHLNLPTFSFLIKSGSRFLHYNYVSILLNDLFGIQCRGGCQCAGPTSQMLLGLGEQENDMIQEALLSKNEVLRPGYTRLSTPYYMSDATVDYVQRAVKFICEYGALFLLEYRIDLRTGEWRHKSRVGKPLGKERVWLNNFELNNINSVDIQKEEREEEEVYQEAFKNAERIVQDLKSDKKRVEKSLSMSKESGLSEQYEGLRWFLYPREAAEIIKETGGANTFVDDEKLEGIVRPGKSVQQPAPSPPLPLPPLGSAGDENRTYLFKEAEGHEGEATMAELEEGFEEGELTHRCVVWDGVDWTGIAEFLESPPVPPAPPVIAFQNTANAASERSAVGLKGNEKKPARGSENWTTATTATTVSPLPTPAPTPTPVPTIPSSTPAPTLTPTPTTKKKKPKKPPKKLLKKIGEAMMQWKMVNDGDRLLLGLSGGKDSLTLLHCLLDIQKRAPVKFEIACCTIDPLTASFDPSSLIPYVESLGVKYHYVKEAIIEKAQTAGKDGKVVTSLCSFCARMKRGLLYTTARENGYNKLVLAQHLDDCAESRSFLMSAIHNGFLRTMKANYQVGDEDLHVIRPLVYVRESMMRDYALEMELPVVNENCPACFEEPKERARIKKLLSKEETLSPSLFDNMRHTLLPLMDKDLSDNCREFSEKLINAGRRDHEILKGGEKRKEDLGVEWGEEKKNGNLEDFTMEELEEELSRRKEVKRKKVQGAFCTVDGTCEMFE</sequence>
<reference evidence="5" key="1">
    <citation type="journal article" date="2023" name="Commun. Biol.">
        <title>Genome analysis of Parmales, the sister group of diatoms, reveals the evolutionary specialization of diatoms from phago-mixotrophs to photoautotrophs.</title>
        <authorList>
            <person name="Ban H."/>
            <person name="Sato S."/>
            <person name="Yoshikawa S."/>
            <person name="Yamada K."/>
            <person name="Nakamura Y."/>
            <person name="Ichinomiya M."/>
            <person name="Sato N."/>
            <person name="Blanc-Mathieu R."/>
            <person name="Endo H."/>
            <person name="Kuwata A."/>
            <person name="Ogata H."/>
        </authorList>
    </citation>
    <scope>NUCLEOTIDE SEQUENCE [LARGE SCALE GENOMIC DNA]</scope>
    <source>
        <strain evidence="5">NIES 3701</strain>
    </source>
</reference>
<dbReference type="OrthoDB" id="420046at2759"/>
<dbReference type="PANTHER" id="PTHR43686:SF1">
    <property type="entry name" value="AMINOTRAN_5 DOMAIN-CONTAINING PROTEIN"/>
    <property type="match status" value="1"/>
</dbReference>
<evidence type="ECO:0000259" key="3">
    <source>
        <dbReference type="Pfam" id="PF01171"/>
    </source>
</evidence>
<feature type="compositionally biased region" description="Basic residues" evidence="1">
    <location>
        <begin position="784"/>
        <end position="795"/>
    </location>
</feature>
<dbReference type="InterPro" id="IPR014729">
    <property type="entry name" value="Rossmann-like_a/b/a_fold"/>
</dbReference>
<dbReference type="Gene3D" id="3.40.640.10">
    <property type="entry name" value="Type I PLP-dependent aspartate aminotransferase-like (Major domain)"/>
    <property type="match status" value="1"/>
</dbReference>